<dbReference type="NCBIfam" id="NF047593">
    <property type="entry name" value="IS66_ISAeme5_TnpA"/>
    <property type="match status" value="1"/>
</dbReference>
<evidence type="ECO:0000313" key="1">
    <source>
        <dbReference type="EMBL" id="ACV33456.1"/>
    </source>
</evidence>
<gene>
    <name evidence="1" type="ordered locus">CAP2UW1_0088</name>
</gene>
<evidence type="ECO:0008006" key="2">
    <source>
        <dbReference type="Google" id="ProtNLM"/>
    </source>
</evidence>
<protein>
    <recommendedName>
        <fullName evidence="2">IS66 family insertion sequence element accessory protein TnpB</fullName>
    </recommendedName>
</protein>
<organism evidence="1">
    <name type="scientific">Accumulibacter regalis</name>
    <dbReference type="NCBI Taxonomy" id="522306"/>
    <lineage>
        <taxon>Bacteria</taxon>
        <taxon>Pseudomonadati</taxon>
        <taxon>Pseudomonadota</taxon>
        <taxon>Betaproteobacteria</taxon>
        <taxon>Candidatus Accumulibacter</taxon>
    </lineage>
</organism>
<reference evidence="1" key="2">
    <citation type="submission" date="2009-09" db="EMBL/GenBank/DDBJ databases">
        <title>Complete sequence of chromosome of Candidatus Accumulibacter phosphatis clade IIA str. UW-1.</title>
        <authorList>
            <consortium name="US DOE Joint Genome Institute"/>
            <person name="Martin H.G."/>
            <person name="Ivanova N."/>
            <person name="Kunin V."/>
            <person name="Warnecke F."/>
            <person name="Barry K."/>
            <person name="He S."/>
            <person name="Salamov A."/>
            <person name="Szeto E."/>
            <person name="Dalin E."/>
            <person name="Pangilinan J.L."/>
            <person name="Lapidus A."/>
            <person name="Lowry S."/>
            <person name="Kyrpides N.C."/>
            <person name="McMahon K.D."/>
            <person name="Hugenholtz P."/>
        </authorList>
    </citation>
    <scope>NUCLEOTIDE SEQUENCE [LARGE SCALE GENOMIC DNA]</scope>
    <source>
        <strain evidence="1">UW-1</strain>
    </source>
</reference>
<accession>C7RIX0</accession>
<dbReference type="EMBL" id="CP001715">
    <property type="protein sequence ID" value="ACV33456.1"/>
    <property type="molecule type" value="Genomic_DNA"/>
</dbReference>
<name>C7RIX0_ACCRE</name>
<dbReference type="eggNOG" id="ENOG5032H2S">
    <property type="taxonomic scope" value="Bacteria"/>
</dbReference>
<dbReference type="STRING" id="522306.CAP2UW1_0088"/>
<dbReference type="KEGG" id="app:CAP2UW1_0088"/>
<sequence length="106" mass="11637">MDKAGEREAYWRRHVGAWRESGATQKAYCDEHGLRSHSLSYWHVRLAEGSGARKGGGPLTLVPAVRVPDAGASLPSLLLHGPQGWRLEFATLPPVGWLMALWGEHA</sequence>
<reference evidence="1" key="1">
    <citation type="submission" date="2009-08" db="EMBL/GenBank/DDBJ databases">
        <authorList>
            <consortium name="US DOE Joint Genome Institute"/>
            <person name="Lucas S."/>
            <person name="Copeland A."/>
            <person name="Lapidus A."/>
            <person name="Glavina del Rio T."/>
            <person name="Dalin E."/>
            <person name="Tice H."/>
            <person name="Bruce D."/>
            <person name="Barry K."/>
            <person name="Pitluck S."/>
            <person name="Lowry S."/>
            <person name="Larimer F."/>
            <person name="Land M."/>
            <person name="Hauser L."/>
            <person name="Kyrpides N."/>
            <person name="Ivanova N."/>
            <person name="McMahon K.D."/>
            <person name="Hugenholtz P."/>
        </authorList>
    </citation>
    <scope>NUCLEOTIDE SEQUENCE</scope>
    <source>
        <strain evidence="1">UW-1</strain>
    </source>
</reference>
<proteinExistence type="predicted"/>
<dbReference type="HOGENOM" id="CLU_151804_4_1_4"/>
<dbReference type="AlphaFoldDB" id="C7RIX0"/>